<evidence type="ECO:0000313" key="3">
    <source>
        <dbReference type="Proteomes" id="UP000657931"/>
    </source>
</evidence>
<accession>A0ABR8QN35</accession>
<feature type="region of interest" description="Disordered" evidence="1">
    <location>
        <begin position="1"/>
        <end position="31"/>
    </location>
</feature>
<dbReference type="RefSeq" id="WP_191812618.1">
    <property type="nucleotide sequence ID" value="NZ_JACSQT010000002.1"/>
</dbReference>
<dbReference type="Pfam" id="PF13045">
    <property type="entry name" value="DUF3905"/>
    <property type="match status" value="1"/>
</dbReference>
<feature type="compositionally biased region" description="Basic and acidic residues" evidence="1">
    <location>
        <begin position="103"/>
        <end position="112"/>
    </location>
</feature>
<dbReference type="EMBL" id="JACSQT010000002">
    <property type="protein sequence ID" value="MBD7936943.1"/>
    <property type="molecule type" value="Genomic_DNA"/>
</dbReference>
<organism evidence="2 3">
    <name type="scientific">Cytobacillus stercorigallinarum</name>
    <dbReference type="NCBI Taxonomy" id="2762240"/>
    <lineage>
        <taxon>Bacteria</taxon>
        <taxon>Bacillati</taxon>
        <taxon>Bacillota</taxon>
        <taxon>Bacilli</taxon>
        <taxon>Bacillales</taxon>
        <taxon>Bacillaceae</taxon>
        <taxon>Cytobacillus</taxon>
    </lineage>
</organism>
<feature type="region of interest" description="Disordered" evidence="1">
    <location>
        <begin position="92"/>
        <end position="112"/>
    </location>
</feature>
<dbReference type="InterPro" id="IPR024999">
    <property type="entry name" value="DUF3905"/>
</dbReference>
<name>A0ABR8QN35_9BACI</name>
<protein>
    <submittedName>
        <fullName evidence="2">DUF3905 domain-containing protein</fullName>
    </submittedName>
</protein>
<proteinExistence type="predicted"/>
<comment type="caution">
    <text evidence="2">The sequence shown here is derived from an EMBL/GenBank/DDBJ whole genome shotgun (WGS) entry which is preliminary data.</text>
</comment>
<keyword evidence="3" id="KW-1185">Reference proteome</keyword>
<evidence type="ECO:0000256" key="1">
    <source>
        <dbReference type="SAM" id="MobiDB-lite"/>
    </source>
</evidence>
<reference evidence="2 3" key="1">
    <citation type="submission" date="2020-08" db="EMBL/GenBank/DDBJ databases">
        <title>A Genomic Blueprint of the Chicken Gut Microbiome.</title>
        <authorList>
            <person name="Gilroy R."/>
            <person name="Ravi A."/>
            <person name="Getino M."/>
            <person name="Pursley I."/>
            <person name="Horton D.L."/>
            <person name="Alikhan N.-F."/>
            <person name="Baker D."/>
            <person name="Gharbi K."/>
            <person name="Hall N."/>
            <person name="Watson M."/>
            <person name="Adriaenssens E.M."/>
            <person name="Foster-Nyarko E."/>
            <person name="Jarju S."/>
            <person name="Secka A."/>
            <person name="Antonio M."/>
            <person name="Oren A."/>
            <person name="Chaudhuri R."/>
            <person name="La Ragione R.M."/>
            <person name="Hildebrand F."/>
            <person name="Pallen M.J."/>
        </authorList>
    </citation>
    <scope>NUCLEOTIDE SEQUENCE [LARGE SCALE GENOMIC DNA]</scope>
    <source>
        <strain evidence="2 3">Sa5YUA1</strain>
    </source>
</reference>
<gene>
    <name evidence="2" type="ORF">H9655_07860</name>
</gene>
<sequence>MKRKNKQERSKLESLPHQISSPDFRKSHKELQPPFVNEFGVTIGDSYYTSEQSPLENWSDEVDPAVMAGDRWVHPTNDIGFNTPENRALIEEKEVPDAPFSHPTKDVGYKAD</sequence>
<dbReference type="Proteomes" id="UP000657931">
    <property type="component" value="Unassembled WGS sequence"/>
</dbReference>
<evidence type="ECO:0000313" key="2">
    <source>
        <dbReference type="EMBL" id="MBD7936943.1"/>
    </source>
</evidence>